<evidence type="ECO:0000313" key="3">
    <source>
        <dbReference type="Proteomes" id="UP001431783"/>
    </source>
</evidence>
<name>A0AAW1TZ25_9CUCU</name>
<evidence type="ECO:0000256" key="1">
    <source>
        <dbReference type="SAM" id="MobiDB-lite"/>
    </source>
</evidence>
<protein>
    <submittedName>
        <fullName evidence="2">Uncharacterized protein</fullName>
    </submittedName>
</protein>
<feature type="compositionally biased region" description="Low complexity" evidence="1">
    <location>
        <begin position="108"/>
        <end position="124"/>
    </location>
</feature>
<dbReference type="Proteomes" id="UP001431783">
    <property type="component" value="Unassembled WGS sequence"/>
</dbReference>
<accession>A0AAW1TZ25</accession>
<evidence type="ECO:0000313" key="2">
    <source>
        <dbReference type="EMBL" id="KAK9873609.1"/>
    </source>
</evidence>
<dbReference type="EMBL" id="JARQZJ010000023">
    <property type="protein sequence ID" value="KAK9873609.1"/>
    <property type="molecule type" value="Genomic_DNA"/>
</dbReference>
<reference evidence="2 3" key="1">
    <citation type="submission" date="2023-03" db="EMBL/GenBank/DDBJ databases">
        <title>Genome insight into feeding habits of ladybird beetles.</title>
        <authorList>
            <person name="Li H.-S."/>
            <person name="Huang Y.-H."/>
            <person name="Pang H."/>
        </authorList>
    </citation>
    <scope>NUCLEOTIDE SEQUENCE [LARGE SCALE GENOMIC DNA]</scope>
    <source>
        <strain evidence="2">SYSU_2023b</strain>
        <tissue evidence="2">Whole body</tissue>
    </source>
</reference>
<feature type="compositionally biased region" description="Polar residues" evidence="1">
    <location>
        <begin position="90"/>
        <end position="107"/>
    </location>
</feature>
<gene>
    <name evidence="2" type="ORF">WA026_023288</name>
</gene>
<proteinExistence type="predicted"/>
<feature type="region of interest" description="Disordered" evidence="1">
    <location>
        <begin position="1"/>
        <end position="28"/>
    </location>
</feature>
<feature type="region of interest" description="Disordered" evidence="1">
    <location>
        <begin position="90"/>
        <end position="124"/>
    </location>
</feature>
<sequence>MSDKEMEWNILNSNTPPDEPGGTKTDKYQEPLSLISVTPNLLSQSINLINDKSIQNDDYNSEMFNICSQQANDLTNKDKNTVQNSKDLTSLKSASSQNSIKSNNVQNSQISSKSPVISSAHYIQ</sequence>
<comment type="caution">
    <text evidence="2">The sequence shown here is derived from an EMBL/GenBank/DDBJ whole genome shotgun (WGS) entry which is preliminary data.</text>
</comment>
<dbReference type="AlphaFoldDB" id="A0AAW1TZ25"/>
<organism evidence="2 3">
    <name type="scientific">Henosepilachna vigintioctopunctata</name>
    <dbReference type="NCBI Taxonomy" id="420089"/>
    <lineage>
        <taxon>Eukaryota</taxon>
        <taxon>Metazoa</taxon>
        <taxon>Ecdysozoa</taxon>
        <taxon>Arthropoda</taxon>
        <taxon>Hexapoda</taxon>
        <taxon>Insecta</taxon>
        <taxon>Pterygota</taxon>
        <taxon>Neoptera</taxon>
        <taxon>Endopterygota</taxon>
        <taxon>Coleoptera</taxon>
        <taxon>Polyphaga</taxon>
        <taxon>Cucujiformia</taxon>
        <taxon>Coccinelloidea</taxon>
        <taxon>Coccinellidae</taxon>
        <taxon>Epilachninae</taxon>
        <taxon>Epilachnini</taxon>
        <taxon>Henosepilachna</taxon>
    </lineage>
</organism>
<keyword evidence="3" id="KW-1185">Reference proteome</keyword>